<dbReference type="Proteomes" id="UP000887013">
    <property type="component" value="Unassembled WGS sequence"/>
</dbReference>
<dbReference type="SUPFAM" id="SSF53098">
    <property type="entry name" value="Ribonuclease H-like"/>
    <property type="match status" value="1"/>
</dbReference>
<comment type="caution">
    <text evidence="1">The sequence shown here is derived from an EMBL/GenBank/DDBJ whole genome shotgun (WGS) entry which is preliminary data.</text>
</comment>
<dbReference type="PANTHER" id="PTHR38681">
    <property type="entry name" value="RETROVIRUS-RELATED POL POLYPROTEIN FROM TRANSPOSON 412-LIKE PROTEIN-RELATED"/>
    <property type="match status" value="1"/>
</dbReference>
<evidence type="ECO:0000313" key="1">
    <source>
        <dbReference type="EMBL" id="GFU41217.1"/>
    </source>
</evidence>
<dbReference type="GO" id="GO:0003676">
    <property type="term" value="F:nucleic acid binding"/>
    <property type="evidence" value="ECO:0007669"/>
    <property type="project" value="InterPro"/>
</dbReference>
<dbReference type="Gene3D" id="3.30.420.10">
    <property type="entry name" value="Ribonuclease H-like superfamily/Ribonuclease H"/>
    <property type="match status" value="1"/>
</dbReference>
<dbReference type="PANTHER" id="PTHR38681:SF1">
    <property type="entry name" value="RETROVIRUS-RELATED POL POLYPROTEIN FROM TRANSPOSON 412-LIKE PROTEIN"/>
    <property type="match status" value="1"/>
</dbReference>
<keyword evidence="2" id="KW-1185">Reference proteome</keyword>
<protein>
    <submittedName>
        <fullName evidence="1">Transposon Ty3-I Gag-Pol polyprotein</fullName>
    </submittedName>
</protein>
<proteinExistence type="predicted"/>
<dbReference type="AlphaFoldDB" id="A0A8X6QX47"/>
<dbReference type="OrthoDB" id="775972at2759"/>
<evidence type="ECO:0000313" key="2">
    <source>
        <dbReference type="Proteomes" id="UP000887013"/>
    </source>
</evidence>
<reference evidence="1" key="1">
    <citation type="submission" date="2020-08" db="EMBL/GenBank/DDBJ databases">
        <title>Multicomponent nature underlies the extraordinary mechanical properties of spider dragline silk.</title>
        <authorList>
            <person name="Kono N."/>
            <person name="Nakamura H."/>
            <person name="Mori M."/>
            <person name="Yoshida Y."/>
            <person name="Ohtoshi R."/>
            <person name="Malay A.D."/>
            <person name="Moran D.A.P."/>
            <person name="Tomita M."/>
            <person name="Numata K."/>
            <person name="Arakawa K."/>
        </authorList>
    </citation>
    <scope>NUCLEOTIDE SEQUENCE</scope>
</reference>
<name>A0A8X6QX47_NEPPI</name>
<sequence>MGQPPVTLHCDVSTDRIRPFMPELLRQEIFDTARTCLQCQRAKLSRHTRSEIGKFEAPSSGFEHVYIDIVGPSTSIIGTEKQHTTYHPAINGKVERFHRQLKAAIIAQVSGHWTLVFPTILLGLRTTWKEDLQATIVEMIYGTPIRLPCEFLCPSKQNADSATFVGRLR</sequence>
<dbReference type="InterPro" id="IPR036397">
    <property type="entry name" value="RNaseH_sf"/>
</dbReference>
<dbReference type="InterPro" id="IPR012337">
    <property type="entry name" value="RNaseH-like_sf"/>
</dbReference>
<gene>
    <name evidence="1" type="primary">TY3B-I_130</name>
    <name evidence="1" type="ORF">NPIL_661851</name>
</gene>
<organism evidence="1 2">
    <name type="scientific">Nephila pilipes</name>
    <name type="common">Giant wood spider</name>
    <name type="synonym">Nephila maculata</name>
    <dbReference type="NCBI Taxonomy" id="299642"/>
    <lineage>
        <taxon>Eukaryota</taxon>
        <taxon>Metazoa</taxon>
        <taxon>Ecdysozoa</taxon>
        <taxon>Arthropoda</taxon>
        <taxon>Chelicerata</taxon>
        <taxon>Arachnida</taxon>
        <taxon>Araneae</taxon>
        <taxon>Araneomorphae</taxon>
        <taxon>Entelegynae</taxon>
        <taxon>Araneoidea</taxon>
        <taxon>Nephilidae</taxon>
        <taxon>Nephila</taxon>
    </lineage>
</organism>
<dbReference type="EMBL" id="BMAW01035805">
    <property type="protein sequence ID" value="GFU41217.1"/>
    <property type="molecule type" value="Genomic_DNA"/>
</dbReference>
<accession>A0A8X6QX47</accession>